<keyword evidence="3" id="KW-0804">Transcription</keyword>
<dbReference type="PROSITE" id="PS50932">
    <property type="entry name" value="HTH_LACI_2"/>
    <property type="match status" value="1"/>
</dbReference>
<dbReference type="SUPFAM" id="SSF47413">
    <property type="entry name" value="lambda repressor-like DNA-binding domains"/>
    <property type="match status" value="1"/>
</dbReference>
<reference evidence="6 7" key="1">
    <citation type="submission" date="2021-01" db="EMBL/GenBank/DDBJ databases">
        <title>Whole genome shotgun sequence of Actinoplanes deccanensis NBRC 13994.</title>
        <authorList>
            <person name="Komaki H."/>
            <person name="Tamura T."/>
        </authorList>
    </citation>
    <scope>NUCLEOTIDE SEQUENCE [LARGE SCALE GENOMIC DNA]</scope>
    <source>
        <strain evidence="6 7">NBRC 13994</strain>
    </source>
</reference>
<dbReference type="PANTHER" id="PTHR30146">
    <property type="entry name" value="LACI-RELATED TRANSCRIPTIONAL REPRESSOR"/>
    <property type="match status" value="1"/>
</dbReference>
<evidence type="ECO:0000313" key="6">
    <source>
        <dbReference type="EMBL" id="GID74477.1"/>
    </source>
</evidence>
<dbReference type="CDD" id="cd01392">
    <property type="entry name" value="HTH_LacI"/>
    <property type="match status" value="1"/>
</dbReference>
<dbReference type="PROSITE" id="PS50943">
    <property type="entry name" value="HTH_CROC1"/>
    <property type="match status" value="1"/>
</dbReference>
<dbReference type="SUPFAM" id="SSF53822">
    <property type="entry name" value="Periplasmic binding protein-like I"/>
    <property type="match status" value="1"/>
</dbReference>
<gene>
    <name evidence="6" type="ORF">Ade02nite_31180</name>
</gene>
<dbReference type="Gene3D" id="1.10.260.40">
    <property type="entry name" value="lambda repressor-like DNA-binding domains"/>
    <property type="match status" value="1"/>
</dbReference>
<dbReference type="Gene3D" id="3.40.50.2300">
    <property type="match status" value="2"/>
</dbReference>
<evidence type="ECO:0000259" key="4">
    <source>
        <dbReference type="PROSITE" id="PS50932"/>
    </source>
</evidence>
<comment type="caution">
    <text evidence="6">The sequence shown here is derived from an EMBL/GenBank/DDBJ whole genome shotgun (WGS) entry which is preliminary data.</text>
</comment>
<organism evidence="6 7">
    <name type="scientific">Paractinoplanes deccanensis</name>
    <dbReference type="NCBI Taxonomy" id="113561"/>
    <lineage>
        <taxon>Bacteria</taxon>
        <taxon>Bacillati</taxon>
        <taxon>Actinomycetota</taxon>
        <taxon>Actinomycetes</taxon>
        <taxon>Micromonosporales</taxon>
        <taxon>Micromonosporaceae</taxon>
        <taxon>Paractinoplanes</taxon>
    </lineage>
</organism>
<dbReference type="RefSeq" id="WP_203762866.1">
    <property type="nucleotide sequence ID" value="NZ_BAAABO010000006.1"/>
</dbReference>
<evidence type="ECO:0000256" key="1">
    <source>
        <dbReference type="ARBA" id="ARBA00023015"/>
    </source>
</evidence>
<feature type="domain" description="HTH lacI-type" evidence="4">
    <location>
        <begin position="8"/>
        <end position="62"/>
    </location>
</feature>
<dbReference type="InterPro" id="IPR000843">
    <property type="entry name" value="HTH_LacI"/>
</dbReference>
<protein>
    <submittedName>
        <fullName evidence="6">LacI family transcriptional regulator</fullName>
    </submittedName>
</protein>
<dbReference type="InterPro" id="IPR046335">
    <property type="entry name" value="LacI/GalR-like_sensor"/>
</dbReference>
<evidence type="ECO:0000313" key="7">
    <source>
        <dbReference type="Proteomes" id="UP000609879"/>
    </source>
</evidence>
<dbReference type="Proteomes" id="UP000609879">
    <property type="component" value="Unassembled WGS sequence"/>
</dbReference>
<evidence type="ECO:0000256" key="2">
    <source>
        <dbReference type="ARBA" id="ARBA00023125"/>
    </source>
</evidence>
<dbReference type="Pfam" id="PF00356">
    <property type="entry name" value="LacI"/>
    <property type="match status" value="1"/>
</dbReference>
<dbReference type="InterPro" id="IPR028082">
    <property type="entry name" value="Peripla_BP_I"/>
</dbReference>
<keyword evidence="7" id="KW-1185">Reference proteome</keyword>
<proteinExistence type="predicted"/>
<name>A0ABQ3Y3B4_9ACTN</name>
<dbReference type="InterPro" id="IPR001387">
    <property type="entry name" value="Cro/C1-type_HTH"/>
</dbReference>
<keyword evidence="2" id="KW-0238">DNA-binding</keyword>
<dbReference type="InterPro" id="IPR010982">
    <property type="entry name" value="Lambda_DNA-bd_dom_sf"/>
</dbReference>
<feature type="domain" description="HTH cro/C1-type" evidence="5">
    <location>
        <begin position="9"/>
        <end position="52"/>
    </location>
</feature>
<dbReference type="Pfam" id="PF13377">
    <property type="entry name" value="Peripla_BP_3"/>
    <property type="match status" value="1"/>
</dbReference>
<accession>A0ABQ3Y3B4</accession>
<evidence type="ECO:0000259" key="5">
    <source>
        <dbReference type="PROSITE" id="PS50943"/>
    </source>
</evidence>
<dbReference type="EMBL" id="BOMI01000059">
    <property type="protein sequence ID" value="GID74477.1"/>
    <property type="molecule type" value="Genomic_DNA"/>
</dbReference>
<keyword evidence="1" id="KW-0805">Transcription regulation</keyword>
<dbReference type="PANTHER" id="PTHR30146:SF153">
    <property type="entry name" value="LACTOSE OPERON REPRESSOR"/>
    <property type="match status" value="1"/>
</dbReference>
<dbReference type="SMART" id="SM00354">
    <property type="entry name" value="HTH_LACI"/>
    <property type="match status" value="1"/>
</dbReference>
<evidence type="ECO:0000256" key="3">
    <source>
        <dbReference type="ARBA" id="ARBA00023163"/>
    </source>
</evidence>
<sequence>MSGAERRATLAAVAREAGVSVPTVSKVVNGRTDVAPQTRARISALLASHGYVGRATAAPTGVRTVDLVFDAMETPNNLKILKGALAAAAAEDVDVVVGLVPEDPRGAAWARRTASAHREGIVLVTSSITSKQWQHFVERGIPIVTIDPVDVPSPEIPSVGATNFHGGMEATAHLTGLGHRRVGFIEGPPERGVSIARLHGYQAALSRAGIAPDPELVRAGPFTFDAGFTAAADLLSRPDRPTALFACNDTLALGAIEAARTLGLRIPEDVSVVGFDDMPVSQWSAPPLTTVRQPFAEMGSVAMRRLLRLAGGAPLDSPRVELAAELIIRKSTGRNLESFEH</sequence>